<sequence length="803" mass="87052">MPDFQQNKPKYQKYRYSISQLIELAPTAFFPFDLSKFSYDAARAGVVPSLGDCAMSSRKSSASCVRGSNLDTASSADVLPYEGNRLVRPDRQPNLPPPAERQKDEGFAKFLKKHSSPTHNRVTAGGRIVPMEPRSPPPFLLPANVTNRPQAVSAVQLFQYMKKNGNNDWNSYGGQDPGQAYMNYLSTEHRLLDAGAGFFAGPSGSPARAVAVNAAVHNTHDSPMTVNNVSEPASIPPPGRSYFPTQHMGGPVMQQPMQVQSYGMSPYQTSGMLTVGMGVPVTDQYNPAGAWDIYNQPYQQHAAQQAMTAHQLLAAWHQHYNELDQQLKDIDRRRAMHGLAPHLAEQRRVIVQQRSDAKDIVRDYQDMLGLKRMMDSSQESFATGFNVQAPAYVPANEAVATGHLSHKSSFGAVSAMPVIEKPRGSAPRRAIPIVPPADRYKERDYSQQRNVNSSGFRDTTKADGWGVSERPSPPEVRQEQSNLSGMFDAEQERQMNSARGSPAYMSESQGSGQSSEGVACNPVYGASEVALPAVIPAKNTPPRDHVDEYRQIIKAIGQPKGTVTKLRLTNSSVMDVGGQDVDLSAVPLPSYLHGQSDWSKRDPTPSNSFGDGRMSNMPASSTLNDVFGAKENLPASPIGHKKAATDAFLAQFNAVDDSMALAAKLETQSLRTTSNSRVPQGDRMVVDVHRPNRKMMSSTEELARHLGVATVGAQNLHPALSTGNGDHGLAYPGTSFAPESLSNKGYSSVCVQNIHAVGSLPNSFDGVVEGRRNVQAQLATAGSKTRSPKSPRFLRRQGGNGGA</sequence>
<feature type="compositionally biased region" description="Polar residues" evidence="1">
    <location>
        <begin position="447"/>
        <end position="457"/>
    </location>
</feature>
<gene>
    <name evidence="2" type="ORF">LTR24_003644</name>
</gene>
<reference evidence="2 3" key="1">
    <citation type="submission" date="2023-08" db="EMBL/GenBank/DDBJ databases">
        <title>Black Yeasts Isolated from many extreme environments.</title>
        <authorList>
            <person name="Coleine C."/>
            <person name="Stajich J.E."/>
            <person name="Selbmann L."/>
        </authorList>
    </citation>
    <scope>NUCLEOTIDE SEQUENCE [LARGE SCALE GENOMIC DNA]</scope>
    <source>
        <strain evidence="2 3">CCFEE 5885</strain>
    </source>
</reference>
<feature type="region of interest" description="Disordered" evidence="1">
    <location>
        <begin position="421"/>
        <end position="517"/>
    </location>
</feature>
<dbReference type="EMBL" id="JAVRRG010000035">
    <property type="protein sequence ID" value="KAK5094270.1"/>
    <property type="molecule type" value="Genomic_DNA"/>
</dbReference>
<protein>
    <submittedName>
        <fullName evidence="2">Uncharacterized protein</fullName>
    </submittedName>
</protein>
<evidence type="ECO:0000313" key="3">
    <source>
        <dbReference type="Proteomes" id="UP001345013"/>
    </source>
</evidence>
<dbReference type="Proteomes" id="UP001345013">
    <property type="component" value="Unassembled WGS sequence"/>
</dbReference>
<proteinExistence type="predicted"/>
<name>A0ABR0KE37_9EURO</name>
<evidence type="ECO:0000313" key="2">
    <source>
        <dbReference type="EMBL" id="KAK5094270.1"/>
    </source>
</evidence>
<evidence type="ECO:0000256" key="1">
    <source>
        <dbReference type="SAM" id="MobiDB-lite"/>
    </source>
</evidence>
<organism evidence="2 3">
    <name type="scientific">Lithohypha guttulata</name>
    <dbReference type="NCBI Taxonomy" id="1690604"/>
    <lineage>
        <taxon>Eukaryota</taxon>
        <taxon>Fungi</taxon>
        <taxon>Dikarya</taxon>
        <taxon>Ascomycota</taxon>
        <taxon>Pezizomycotina</taxon>
        <taxon>Eurotiomycetes</taxon>
        <taxon>Chaetothyriomycetidae</taxon>
        <taxon>Chaetothyriales</taxon>
        <taxon>Trichomeriaceae</taxon>
        <taxon>Lithohypha</taxon>
    </lineage>
</organism>
<feature type="compositionally biased region" description="Basic residues" evidence="1">
    <location>
        <begin position="786"/>
        <end position="795"/>
    </location>
</feature>
<keyword evidence="3" id="KW-1185">Reference proteome</keyword>
<feature type="compositionally biased region" description="Low complexity" evidence="1">
    <location>
        <begin position="506"/>
        <end position="517"/>
    </location>
</feature>
<comment type="caution">
    <text evidence="2">The sequence shown here is derived from an EMBL/GenBank/DDBJ whole genome shotgun (WGS) entry which is preliminary data.</text>
</comment>
<accession>A0ABR0KE37</accession>
<feature type="region of interest" description="Disordered" evidence="1">
    <location>
        <begin position="778"/>
        <end position="803"/>
    </location>
</feature>